<dbReference type="Pfam" id="PF02518">
    <property type="entry name" value="HATPase_c"/>
    <property type="match status" value="1"/>
</dbReference>
<comment type="catalytic activity">
    <reaction evidence="1">
        <text>ATP + protein L-histidine = ADP + protein N-phospho-L-histidine.</text>
        <dbReference type="EC" id="2.7.13.3"/>
    </reaction>
</comment>
<evidence type="ECO:0000256" key="3">
    <source>
        <dbReference type="ARBA" id="ARBA00022553"/>
    </source>
</evidence>
<dbReference type="Pfam" id="PF00512">
    <property type="entry name" value="HisKA"/>
    <property type="match status" value="1"/>
</dbReference>
<dbReference type="GO" id="GO:0000155">
    <property type="term" value="F:phosphorelay sensor kinase activity"/>
    <property type="evidence" value="ECO:0007669"/>
    <property type="project" value="InterPro"/>
</dbReference>
<dbReference type="SUPFAM" id="SSF55874">
    <property type="entry name" value="ATPase domain of HSP90 chaperone/DNA topoisomerase II/histidine kinase"/>
    <property type="match status" value="1"/>
</dbReference>
<dbReference type="InterPro" id="IPR005467">
    <property type="entry name" value="His_kinase_dom"/>
</dbReference>
<dbReference type="NCBIfam" id="TIGR00229">
    <property type="entry name" value="sensory_box"/>
    <property type="match status" value="1"/>
</dbReference>
<dbReference type="EC" id="2.7.13.3" evidence="2"/>
<dbReference type="PANTHER" id="PTHR43711">
    <property type="entry name" value="TWO-COMPONENT HISTIDINE KINASE"/>
    <property type="match status" value="1"/>
</dbReference>
<dbReference type="InterPro" id="IPR036890">
    <property type="entry name" value="HATPase_C_sf"/>
</dbReference>
<dbReference type="InterPro" id="IPR000014">
    <property type="entry name" value="PAS"/>
</dbReference>
<evidence type="ECO:0000256" key="7">
    <source>
        <dbReference type="SAM" id="Coils"/>
    </source>
</evidence>
<dbReference type="CDD" id="cd00130">
    <property type="entry name" value="PAS"/>
    <property type="match status" value="1"/>
</dbReference>
<keyword evidence="12" id="KW-1185">Reference proteome</keyword>
<dbReference type="CDD" id="cd00075">
    <property type="entry name" value="HATPase"/>
    <property type="match status" value="1"/>
</dbReference>
<dbReference type="SUPFAM" id="SSF47384">
    <property type="entry name" value="Homodimeric domain of signal transducing histidine kinase"/>
    <property type="match status" value="1"/>
</dbReference>
<dbReference type="InterPro" id="IPR036097">
    <property type="entry name" value="HisK_dim/P_sf"/>
</dbReference>
<name>A0A437QUS6_9PROT</name>
<dbReference type="SMART" id="SM00387">
    <property type="entry name" value="HATPase_c"/>
    <property type="match status" value="1"/>
</dbReference>
<feature type="domain" description="PAS" evidence="10">
    <location>
        <begin position="51"/>
        <end position="92"/>
    </location>
</feature>
<keyword evidence="3" id="KW-0597">Phosphoprotein</keyword>
<reference evidence="12" key="1">
    <citation type="submission" date="2019-01" db="EMBL/GenBank/DDBJ databases">
        <title>Gri0909 isolated from a small marine red alga.</title>
        <authorList>
            <person name="Kim J."/>
            <person name="Jeong S.E."/>
            <person name="Jeon C.O."/>
        </authorList>
    </citation>
    <scope>NUCLEOTIDE SEQUENCE [LARGE SCALE GENOMIC DNA]</scope>
    <source>
        <strain evidence="12">Gri0909</strain>
    </source>
</reference>
<dbReference type="SUPFAM" id="SSF55785">
    <property type="entry name" value="PYP-like sensor domain (PAS domain)"/>
    <property type="match status" value="1"/>
</dbReference>
<dbReference type="Gene3D" id="1.10.287.130">
    <property type="match status" value="1"/>
</dbReference>
<dbReference type="InterPro" id="IPR035965">
    <property type="entry name" value="PAS-like_dom_sf"/>
</dbReference>
<keyword evidence="5 11" id="KW-0418">Kinase</keyword>
<evidence type="ECO:0000259" key="10">
    <source>
        <dbReference type="PROSITE" id="PS50112"/>
    </source>
</evidence>
<comment type="caution">
    <text evidence="11">The sequence shown here is derived from an EMBL/GenBank/DDBJ whole genome shotgun (WGS) entry which is preliminary data.</text>
</comment>
<dbReference type="SMART" id="SM00091">
    <property type="entry name" value="PAS"/>
    <property type="match status" value="1"/>
</dbReference>
<proteinExistence type="predicted"/>
<feature type="region of interest" description="Disordered" evidence="8">
    <location>
        <begin position="1"/>
        <end position="22"/>
    </location>
</feature>
<evidence type="ECO:0000256" key="2">
    <source>
        <dbReference type="ARBA" id="ARBA00012438"/>
    </source>
</evidence>
<dbReference type="RefSeq" id="WP_127763601.1">
    <property type="nucleotide sequence ID" value="NZ_SADE01000001.1"/>
</dbReference>
<accession>A0A437QUS6</accession>
<evidence type="ECO:0000256" key="1">
    <source>
        <dbReference type="ARBA" id="ARBA00000085"/>
    </source>
</evidence>
<dbReference type="PROSITE" id="PS50112">
    <property type="entry name" value="PAS"/>
    <property type="match status" value="1"/>
</dbReference>
<dbReference type="OrthoDB" id="9795133at2"/>
<keyword evidence="4" id="KW-0808">Transferase</keyword>
<evidence type="ECO:0000256" key="8">
    <source>
        <dbReference type="SAM" id="MobiDB-lite"/>
    </source>
</evidence>
<dbReference type="Gene3D" id="3.30.450.20">
    <property type="entry name" value="PAS domain"/>
    <property type="match status" value="1"/>
</dbReference>
<organism evidence="11 12">
    <name type="scientific">Hwanghaeella grinnelliae</name>
    <dbReference type="NCBI Taxonomy" id="2500179"/>
    <lineage>
        <taxon>Bacteria</taxon>
        <taxon>Pseudomonadati</taxon>
        <taxon>Pseudomonadota</taxon>
        <taxon>Alphaproteobacteria</taxon>
        <taxon>Rhodospirillales</taxon>
        <taxon>Rhodospirillaceae</taxon>
        <taxon>Hwanghaeella</taxon>
    </lineage>
</organism>
<dbReference type="PRINTS" id="PR00344">
    <property type="entry name" value="BCTRLSENSOR"/>
</dbReference>
<evidence type="ECO:0000313" key="11">
    <source>
        <dbReference type="EMBL" id="RVU38229.1"/>
    </source>
</evidence>
<dbReference type="InterPro" id="IPR050736">
    <property type="entry name" value="Sensor_HK_Regulatory"/>
</dbReference>
<gene>
    <name evidence="11" type="ORF">EOI86_02735</name>
</gene>
<dbReference type="InterPro" id="IPR003661">
    <property type="entry name" value="HisK_dim/P_dom"/>
</dbReference>
<dbReference type="EMBL" id="SADE01000001">
    <property type="protein sequence ID" value="RVU38229.1"/>
    <property type="molecule type" value="Genomic_DNA"/>
</dbReference>
<dbReference type="Pfam" id="PF12860">
    <property type="entry name" value="PAS_7"/>
    <property type="match status" value="1"/>
</dbReference>
<dbReference type="PANTHER" id="PTHR43711:SF26">
    <property type="entry name" value="SENSOR HISTIDINE KINASE RCSC"/>
    <property type="match status" value="1"/>
</dbReference>
<dbReference type="SMART" id="SM00388">
    <property type="entry name" value="HisKA"/>
    <property type="match status" value="1"/>
</dbReference>
<dbReference type="AlphaFoldDB" id="A0A437QUS6"/>
<feature type="compositionally biased region" description="Polar residues" evidence="8">
    <location>
        <begin position="11"/>
        <end position="22"/>
    </location>
</feature>
<dbReference type="Proteomes" id="UP000287447">
    <property type="component" value="Unassembled WGS sequence"/>
</dbReference>
<evidence type="ECO:0000256" key="4">
    <source>
        <dbReference type="ARBA" id="ARBA00022679"/>
    </source>
</evidence>
<dbReference type="PROSITE" id="PS50109">
    <property type="entry name" value="HIS_KIN"/>
    <property type="match status" value="1"/>
</dbReference>
<dbReference type="InterPro" id="IPR003594">
    <property type="entry name" value="HATPase_dom"/>
</dbReference>
<dbReference type="Gene3D" id="3.30.565.10">
    <property type="entry name" value="Histidine kinase-like ATPase, C-terminal domain"/>
    <property type="match status" value="1"/>
</dbReference>
<keyword evidence="6" id="KW-0902">Two-component regulatory system</keyword>
<dbReference type="InterPro" id="IPR004358">
    <property type="entry name" value="Sig_transdc_His_kin-like_C"/>
</dbReference>
<evidence type="ECO:0000256" key="5">
    <source>
        <dbReference type="ARBA" id="ARBA00022777"/>
    </source>
</evidence>
<sequence length="432" mass="47362">MDDSVRALSSGKATDNVGNSSMSEVTRLKADLEAARAENAALRRQLEDTSQRQAYAEAFDNSSEAIVIYDKDGLLVACNRSFRELYGYSEQEARPGVHFAELGRIDVERGNVVVGDEFGDDDDYLRRKAEFRQRLEGSFIVRLKDGRWIKTSDRPFGAGGFVSIQIDVTEIKKNEEELRAAKEAAEEAVHSKSEFLANISHDLRTPLNAIMGFSDMILSEVGGPLENDKYRGYLQNIHKSGSLLLSIVDDILDTARLDSGKFTLRPQVFDLVECSREIIEGFAPIALEKNVAIDLVVSDECPQDVYMDRRSLIQILNNLISNSCKHTDPTGSVTVEWHAPKDGRIAVSVIDNGAGMPQELVDKIGEPFLSDGTSTAPSNERGTGLGIYICTKLTAALGGTMEVSSQLGEGTTFTVSLPYQMREPSAGSPLHT</sequence>
<evidence type="ECO:0000313" key="12">
    <source>
        <dbReference type="Proteomes" id="UP000287447"/>
    </source>
</evidence>
<protein>
    <recommendedName>
        <fullName evidence="2">histidine kinase</fullName>
        <ecNumber evidence="2">2.7.13.3</ecNumber>
    </recommendedName>
</protein>
<feature type="domain" description="Histidine kinase" evidence="9">
    <location>
        <begin position="198"/>
        <end position="421"/>
    </location>
</feature>
<dbReference type="CDD" id="cd00082">
    <property type="entry name" value="HisKA"/>
    <property type="match status" value="1"/>
</dbReference>
<feature type="coiled-coil region" evidence="7">
    <location>
        <begin position="25"/>
        <end position="52"/>
    </location>
</feature>
<keyword evidence="7" id="KW-0175">Coiled coil</keyword>
<evidence type="ECO:0000256" key="6">
    <source>
        <dbReference type="ARBA" id="ARBA00023012"/>
    </source>
</evidence>
<evidence type="ECO:0000259" key="9">
    <source>
        <dbReference type="PROSITE" id="PS50109"/>
    </source>
</evidence>